<dbReference type="Gene3D" id="2.60.120.650">
    <property type="entry name" value="Cupin"/>
    <property type="match status" value="1"/>
</dbReference>
<keyword evidence="2" id="KW-1185">Reference proteome</keyword>
<dbReference type="GO" id="GO:0005634">
    <property type="term" value="C:nucleus"/>
    <property type="evidence" value="ECO:0007669"/>
    <property type="project" value="TreeGrafter"/>
</dbReference>
<evidence type="ECO:0000259" key="1">
    <source>
        <dbReference type="PROSITE" id="PS51184"/>
    </source>
</evidence>
<name>A0A914YSJ6_9BILA</name>
<evidence type="ECO:0000313" key="2">
    <source>
        <dbReference type="Proteomes" id="UP000887577"/>
    </source>
</evidence>
<dbReference type="WBParaSite" id="PSU_v2.g20383.t1">
    <property type="protein sequence ID" value="PSU_v2.g20383.t1"/>
    <property type="gene ID" value="PSU_v2.g20383"/>
</dbReference>
<dbReference type="InterPro" id="IPR003347">
    <property type="entry name" value="JmjC_dom"/>
</dbReference>
<dbReference type="GO" id="GO:0032452">
    <property type="term" value="F:histone demethylase activity"/>
    <property type="evidence" value="ECO:0007669"/>
    <property type="project" value="TreeGrafter"/>
</dbReference>
<dbReference type="Pfam" id="PF02373">
    <property type="entry name" value="JmjC"/>
    <property type="match status" value="1"/>
</dbReference>
<reference evidence="3" key="1">
    <citation type="submission" date="2022-11" db="UniProtKB">
        <authorList>
            <consortium name="WormBaseParasite"/>
        </authorList>
    </citation>
    <scope>IDENTIFICATION</scope>
</reference>
<dbReference type="GO" id="GO:0000785">
    <property type="term" value="C:chromatin"/>
    <property type="evidence" value="ECO:0007669"/>
    <property type="project" value="TreeGrafter"/>
</dbReference>
<protein>
    <submittedName>
        <fullName evidence="3">JmjC domain-containing protein</fullName>
    </submittedName>
</protein>
<sequence length="296" mass="33924">MGIHSPEFWIKLPHMHEKGFPETFDYFRFEKGGENFPFLCLHPDPDFLAMLSFDDIAWPEDFDFSPTSSSIKNEMPGIYKLIKKETFPAPRFDENGKELPQMSAINVLKEHLEHMKNQSINVENDEATFRRLLSRKYLEAENHFVYNENLSFSILNLIASSNSAFPQKWNFDNVPGPLKSLCSGNDGTNEILGVSTAMVYAGAIGTYSSYHVEDADCPSANILLPGSAGKAWFAIQPDDQWKLDDYVRQEFRKKCPSPFLHKDLMLDLDLLDELGIRWYWCIQRPGDIILTNPSVK</sequence>
<dbReference type="GO" id="GO:0010468">
    <property type="term" value="P:regulation of gene expression"/>
    <property type="evidence" value="ECO:0007669"/>
    <property type="project" value="TreeGrafter"/>
</dbReference>
<evidence type="ECO:0000313" key="3">
    <source>
        <dbReference type="WBParaSite" id="PSU_v2.g20383.t1"/>
    </source>
</evidence>
<organism evidence="2 3">
    <name type="scientific">Panagrolaimus superbus</name>
    <dbReference type="NCBI Taxonomy" id="310955"/>
    <lineage>
        <taxon>Eukaryota</taxon>
        <taxon>Metazoa</taxon>
        <taxon>Ecdysozoa</taxon>
        <taxon>Nematoda</taxon>
        <taxon>Chromadorea</taxon>
        <taxon>Rhabditida</taxon>
        <taxon>Tylenchina</taxon>
        <taxon>Panagrolaimomorpha</taxon>
        <taxon>Panagrolaimoidea</taxon>
        <taxon>Panagrolaimidae</taxon>
        <taxon>Panagrolaimus</taxon>
    </lineage>
</organism>
<dbReference type="AlphaFoldDB" id="A0A914YSJ6"/>
<dbReference type="PROSITE" id="PS51184">
    <property type="entry name" value="JMJC"/>
    <property type="match status" value="1"/>
</dbReference>
<dbReference type="PANTHER" id="PTHR10694">
    <property type="entry name" value="LYSINE-SPECIFIC DEMETHYLASE"/>
    <property type="match status" value="1"/>
</dbReference>
<dbReference type="SUPFAM" id="SSF51197">
    <property type="entry name" value="Clavaminate synthase-like"/>
    <property type="match status" value="1"/>
</dbReference>
<proteinExistence type="predicted"/>
<dbReference type="Proteomes" id="UP000887577">
    <property type="component" value="Unplaced"/>
</dbReference>
<accession>A0A914YSJ6</accession>
<feature type="domain" description="JmjC" evidence="1">
    <location>
        <begin position="163"/>
        <end position="296"/>
    </location>
</feature>